<dbReference type="SMART" id="SM00360">
    <property type="entry name" value="RRM"/>
    <property type="match status" value="1"/>
</dbReference>
<dbReference type="PANTHER" id="PTHR23140:SF0">
    <property type="entry name" value="U2 SNRNP-ASSOCIATED SURP MOTIF-CONTAINING PROTEIN"/>
    <property type="match status" value="1"/>
</dbReference>
<feature type="compositionally biased region" description="Polar residues" evidence="4">
    <location>
        <begin position="610"/>
        <end position="621"/>
    </location>
</feature>
<evidence type="ECO:0000313" key="9">
    <source>
        <dbReference type="Proteomes" id="UP000078046"/>
    </source>
</evidence>
<name>A0A177B812_9BILA</name>
<evidence type="ECO:0000256" key="1">
    <source>
        <dbReference type="ARBA" id="ARBA00022884"/>
    </source>
</evidence>
<dbReference type="PROSITE" id="PS50102">
    <property type="entry name" value="RRM"/>
    <property type="match status" value="1"/>
</dbReference>
<dbReference type="SMART" id="SM00648">
    <property type="entry name" value="SWAP"/>
    <property type="match status" value="1"/>
</dbReference>
<dbReference type="GO" id="GO:0006396">
    <property type="term" value="P:RNA processing"/>
    <property type="evidence" value="ECO:0007669"/>
    <property type="project" value="InterPro"/>
</dbReference>
<dbReference type="InterPro" id="IPR006569">
    <property type="entry name" value="CID_dom"/>
</dbReference>
<proteinExistence type="predicted"/>
<dbReference type="AlphaFoldDB" id="A0A177B812"/>
<dbReference type="SUPFAM" id="SSF54928">
    <property type="entry name" value="RNA-binding domain, RBD"/>
    <property type="match status" value="1"/>
</dbReference>
<gene>
    <name evidence="8" type="ORF">A3Q56_01883</name>
</gene>
<evidence type="ECO:0000256" key="4">
    <source>
        <dbReference type="SAM" id="MobiDB-lite"/>
    </source>
</evidence>
<dbReference type="InterPro" id="IPR000504">
    <property type="entry name" value="RRM_dom"/>
</dbReference>
<feature type="coiled-coil region" evidence="3">
    <location>
        <begin position="107"/>
        <end position="138"/>
    </location>
</feature>
<comment type="caution">
    <text evidence="8">The sequence shown here is derived from an EMBL/GenBank/DDBJ whole genome shotgun (WGS) entry which is preliminary data.</text>
</comment>
<feature type="domain" description="CID" evidence="7">
    <location>
        <begin position="424"/>
        <end position="571"/>
    </location>
</feature>
<evidence type="ECO:0000256" key="2">
    <source>
        <dbReference type="PROSITE-ProRule" id="PRU00176"/>
    </source>
</evidence>
<dbReference type="OrthoDB" id="377209at2759"/>
<accession>A0A177B812</accession>
<dbReference type="Gene3D" id="1.25.40.90">
    <property type="match status" value="1"/>
</dbReference>
<feature type="domain" description="SURP motif" evidence="6">
    <location>
        <begin position="335"/>
        <end position="378"/>
    </location>
</feature>
<sequence length="738" mass="84898">MPQKFKSFSFGSKAKNLTGLTRKEITDRKKKLEKEEAAQVLTEFVASFDDDVKNTMWVRGEVVNSDAKTKEAPKIYKPNTKLYVKPNIEVDYKARVKSEKAKIVIKKQKKKTQLELYKEELREKHQNLERQKAANEVAKIITNKLSGNDNKSDDGNLCNDNDLHDVNNVLIAQKVEDNNIASSAKDKLHSTNIYIGNLSPKVNEKMLCELFGEYGPLASIKIMWPRTDEEQVRCRNVGFVAFMKRNHAEKMVNELQGYELYGMEIVLNWGKTVLLPTNPFYVSEKYRLKMEHELKIIATGLPFNAHPFDNNTDLKNLSNAVVKVYIPSDRHVLCLINRVVEFVCLYGCQFEAAIMNKEFKNPDFKFLFVHNSPEHVYYRWRLYSVLQGDSVTFWRRHDFVMYKGGSVWRPPVNPGLSELTEKFPNIANDSVIHKIIESIETFSTDRNLIGQIMVLCIKRSEMARSIVELIMLAARRCSTSERILAFIYLFHDLLYNSQSQVNHAFSYRKYIQDYIIEIYRIAKNISDKSLNKHRMQKFKSKITDCFRAMSDWSIYPPEFLVAIQNAFIGLEVGIKEDSGDSDDGIDISKCISKGKSINDIKKKLVNSSVFTSNDDSQSGKLTDTDSEDGEDIEKPNIESDKTLFTTSKWTSLEDKNDQMDISASSSSDEDFDGVPLGSLFPPTKTDTNHLLTQLNEMDKNIQKDKIDHTKLNEQNKRSRSPQSNQECKRLKRKSNVEI</sequence>
<keyword evidence="9" id="KW-1185">Reference proteome</keyword>
<dbReference type="Pfam" id="PF00076">
    <property type="entry name" value="RRM_1"/>
    <property type="match status" value="1"/>
</dbReference>
<dbReference type="Gene3D" id="1.10.10.790">
    <property type="entry name" value="Surp module"/>
    <property type="match status" value="1"/>
</dbReference>
<dbReference type="InterPro" id="IPR035979">
    <property type="entry name" value="RBD_domain_sf"/>
</dbReference>
<feature type="region of interest" description="Disordered" evidence="4">
    <location>
        <begin position="610"/>
        <end position="634"/>
    </location>
</feature>
<dbReference type="PROSITE" id="PS51391">
    <property type="entry name" value="CID"/>
    <property type="match status" value="1"/>
</dbReference>
<dbReference type="InterPro" id="IPR000061">
    <property type="entry name" value="Surp"/>
</dbReference>
<evidence type="ECO:0000313" key="8">
    <source>
        <dbReference type="EMBL" id="OAF70270.1"/>
    </source>
</evidence>
<keyword evidence="3" id="KW-0175">Coiled coil</keyword>
<evidence type="ECO:0000259" key="6">
    <source>
        <dbReference type="PROSITE" id="PS50128"/>
    </source>
</evidence>
<feature type="region of interest" description="Disordered" evidence="4">
    <location>
        <begin position="706"/>
        <end position="738"/>
    </location>
</feature>
<evidence type="ECO:0000259" key="5">
    <source>
        <dbReference type="PROSITE" id="PS50102"/>
    </source>
</evidence>
<feature type="compositionally biased region" description="Basic residues" evidence="4">
    <location>
        <begin position="729"/>
        <end position="738"/>
    </location>
</feature>
<feature type="region of interest" description="Disordered" evidence="4">
    <location>
        <begin position="657"/>
        <end position="684"/>
    </location>
</feature>
<dbReference type="SMART" id="SM00582">
    <property type="entry name" value="RPR"/>
    <property type="match status" value="1"/>
</dbReference>
<dbReference type="PANTHER" id="PTHR23140">
    <property type="entry name" value="RNA PROCESSING PROTEIN LD23810P"/>
    <property type="match status" value="1"/>
</dbReference>
<feature type="domain" description="RRM" evidence="5">
    <location>
        <begin position="191"/>
        <end position="272"/>
    </location>
</feature>
<dbReference type="Pfam" id="PF01805">
    <property type="entry name" value="Surp"/>
    <property type="match status" value="1"/>
</dbReference>
<dbReference type="InterPro" id="IPR008942">
    <property type="entry name" value="ENTH_VHS"/>
</dbReference>
<dbReference type="InterPro" id="IPR012677">
    <property type="entry name" value="Nucleotide-bd_a/b_plait_sf"/>
</dbReference>
<evidence type="ECO:0000256" key="3">
    <source>
        <dbReference type="SAM" id="Coils"/>
    </source>
</evidence>
<protein>
    <submittedName>
        <fullName evidence="8">Ser/Arg-rich domain protein</fullName>
    </submittedName>
</protein>
<dbReference type="SUPFAM" id="SSF109905">
    <property type="entry name" value="Surp module (SWAP domain)"/>
    <property type="match status" value="1"/>
</dbReference>
<dbReference type="GO" id="GO:0005634">
    <property type="term" value="C:nucleus"/>
    <property type="evidence" value="ECO:0007669"/>
    <property type="project" value="TreeGrafter"/>
</dbReference>
<dbReference type="Pfam" id="PF04818">
    <property type="entry name" value="CID"/>
    <property type="match status" value="1"/>
</dbReference>
<reference evidence="8 9" key="1">
    <citation type="submission" date="2016-04" db="EMBL/GenBank/DDBJ databases">
        <title>The genome of Intoshia linei affirms orthonectids as highly simplified spiralians.</title>
        <authorList>
            <person name="Mikhailov K.V."/>
            <person name="Slusarev G.S."/>
            <person name="Nikitin M.A."/>
            <person name="Logacheva M.D."/>
            <person name="Penin A."/>
            <person name="Aleoshin V."/>
            <person name="Panchin Y.V."/>
        </authorList>
    </citation>
    <scope>NUCLEOTIDE SEQUENCE [LARGE SCALE GENOMIC DNA]</scope>
    <source>
        <strain evidence="8">Intl2013</strain>
        <tissue evidence="8">Whole animal</tissue>
    </source>
</reference>
<dbReference type="EMBL" id="LWCA01000167">
    <property type="protein sequence ID" value="OAF70270.1"/>
    <property type="molecule type" value="Genomic_DNA"/>
</dbReference>
<keyword evidence="1 2" id="KW-0694">RNA-binding</keyword>
<dbReference type="PROSITE" id="PS50128">
    <property type="entry name" value="SURP"/>
    <property type="match status" value="1"/>
</dbReference>
<evidence type="ECO:0000259" key="7">
    <source>
        <dbReference type="PROSITE" id="PS51391"/>
    </source>
</evidence>
<organism evidence="8 9">
    <name type="scientific">Intoshia linei</name>
    <dbReference type="NCBI Taxonomy" id="1819745"/>
    <lineage>
        <taxon>Eukaryota</taxon>
        <taxon>Metazoa</taxon>
        <taxon>Spiralia</taxon>
        <taxon>Lophotrochozoa</taxon>
        <taxon>Mesozoa</taxon>
        <taxon>Orthonectida</taxon>
        <taxon>Rhopaluridae</taxon>
        <taxon>Intoshia</taxon>
    </lineage>
</organism>
<dbReference type="GO" id="GO:0003723">
    <property type="term" value="F:RNA binding"/>
    <property type="evidence" value="ECO:0007669"/>
    <property type="project" value="UniProtKB-UniRule"/>
</dbReference>
<dbReference type="Gene3D" id="3.30.70.330">
    <property type="match status" value="1"/>
</dbReference>
<dbReference type="InterPro" id="IPR051485">
    <property type="entry name" value="SR-CTD_assoc_factor"/>
</dbReference>
<dbReference type="Proteomes" id="UP000078046">
    <property type="component" value="Unassembled WGS sequence"/>
</dbReference>
<dbReference type="InterPro" id="IPR035967">
    <property type="entry name" value="SWAP/Surp_sf"/>
</dbReference>
<feature type="compositionally biased region" description="Basic and acidic residues" evidence="4">
    <location>
        <begin position="706"/>
        <end position="716"/>
    </location>
</feature>